<evidence type="ECO:0000313" key="9">
    <source>
        <dbReference type="Proteomes" id="UP000248917"/>
    </source>
</evidence>
<evidence type="ECO:0000313" key="8">
    <source>
        <dbReference type="EMBL" id="PZV79646.1"/>
    </source>
</evidence>
<feature type="modified residue" description="4-aspartylphosphate" evidence="5">
    <location>
        <position position="56"/>
    </location>
</feature>
<evidence type="ECO:0000256" key="4">
    <source>
        <dbReference type="ARBA" id="ARBA00023163"/>
    </source>
</evidence>
<keyword evidence="3" id="KW-0238">DNA-binding</keyword>
<dbReference type="Pfam" id="PF00072">
    <property type="entry name" value="Response_reg"/>
    <property type="match status" value="1"/>
</dbReference>
<dbReference type="Pfam" id="PF00196">
    <property type="entry name" value="GerE"/>
    <property type="match status" value="1"/>
</dbReference>
<dbReference type="Proteomes" id="UP000248917">
    <property type="component" value="Unassembled WGS sequence"/>
</dbReference>
<dbReference type="InterPro" id="IPR058245">
    <property type="entry name" value="NreC/VraR/RcsB-like_REC"/>
</dbReference>
<gene>
    <name evidence="8" type="ORF">CLV31_11479</name>
</gene>
<dbReference type="SMART" id="SM00421">
    <property type="entry name" value="HTH_LUXR"/>
    <property type="match status" value="1"/>
</dbReference>
<dbReference type="SMART" id="SM00448">
    <property type="entry name" value="REC"/>
    <property type="match status" value="1"/>
</dbReference>
<evidence type="ECO:0000256" key="2">
    <source>
        <dbReference type="ARBA" id="ARBA00023015"/>
    </source>
</evidence>
<dbReference type="GO" id="GO:0006355">
    <property type="term" value="P:regulation of DNA-templated transcription"/>
    <property type="evidence" value="ECO:0007669"/>
    <property type="project" value="InterPro"/>
</dbReference>
<dbReference type="RefSeq" id="WP_111394241.1">
    <property type="nucleotide sequence ID" value="NZ_JBJINY010000085.1"/>
</dbReference>
<dbReference type="PROSITE" id="PS50110">
    <property type="entry name" value="RESPONSE_REGULATORY"/>
    <property type="match status" value="1"/>
</dbReference>
<evidence type="ECO:0000259" key="7">
    <source>
        <dbReference type="PROSITE" id="PS50110"/>
    </source>
</evidence>
<evidence type="ECO:0000256" key="1">
    <source>
        <dbReference type="ARBA" id="ARBA00022553"/>
    </source>
</evidence>
<dbReference type="EMBL" id="QKTX01000014">
    <property type="protein sequence ID" value="PZV79646.1"/>
    <property type="molecule type" value="Genomic_DNA"/>
</dbReference>
<comment type="caution">
    <text evidence="8">The sequence shown here is derived from an EMBL/GenBank/DDBJ whole genome shotgun (WGS) entry which is preliminary data.</text>
</comment>
<dbReference type="InterPro" id="IPR016032">
    <property type="entry name" value="Sig_transdc_resp-reg_C-effctor"/>
</dbReference>
<dbReference type="AlphaFoldDB" id="A0A326RQD4"/>
<name>A0A326RQD4_9BACT</name>
<dbReference type="PROSITE" id="PS50043">
    <property type="entry name" value="HTH_LUXR_2"/>
    <property type="match status" value="1"/>
</dbReference>
<dbReference type="PANTHER" id="PTHR43214:SF41">
    <property type="entry name" value="NITRATE_NITRITE RESPONSE REGULATOR PROTEIN NARP"/>
    <property type="match status" value="1"/>
</dbReference>
<keyword evidence="2" id="KW-0805">Transcription regulation</keyword>
<feature type="domain" description="HTH luxR-type" evidence="6">
    <location>
        <begin position="153"/>
        <end position="218"/>
    </location>
</feature>
<dbReference type="Gene3D" id="3.40.50.2300">
    <property type="match status" value="1"/>
</dbReference>
<dbReference type="CDD" id="cd06170">
    <property type="entry name" value="LuxR_C_like"/>
    <property type="match status" value="1"/>
</dbReference>
<organism evidence="8 9">
    <name type="scientific">Algoriphagus aquaeductus</name>
    <dbReference type="NCBI Taxonomy" id="475299"/>
    <lineage>
        <taxon>Bacteria</taxon>
        <taxon>Pseudomonadati</taxon>
        <taxon>Bacteroidota</taxon>
        <taxon>Cytophagia</taxon>
        <taxon>Cytophagales</taxon>
        <taxon>Cyclobacteriaceae</taxon>
        <taxon>Algoriphagus</taxon>
    </lineage>
</organism>
<dbReference type="CDD" id="cd17535">
    <property type="entry name" value="REC_NarL-like"/>
    <property type="match status" value="1"/>
</dbReference>
<feature type="domain" description="Response regulatory" evidence="7">
    <location>
        <begin position="5"/>
        <end position="121"/>
    </location>
</feature>
<keyword evidence="1 5" id="KW-0597">Phosphoprotein</keyword>
<dbReference type="PRINTS" id="PR00038">
    <property type="entry name" value="HTHLUXR"/>
</dbReference>
<dbReference type="InterPro" id="IPR001789">
    <property type="entry name" value="Sig_transdc_resp-reg_receiver"/>
</dbReference>
<keyword evidence="9" id="KW-1185">Reference proteome</keyword>
<dbReference type="OrthoDB" id="9797341at2"/>
<dbReference type="InterPro" id="IPR011006">
    <property type="entry name" value="CheY-like_superfamily"/>
</dbReference>
<dbReference type="SUPFAM" id="SSF52172">
    <property type="entry name" value="CheY-like"/>
    <property type="match status" value="1"/>
</dbReference>
<evidence type="ECO:0000259" key="6">
    <source>
        <dbReference type="PROSITE" id="PS50043"/>
    </source>
</evidence>
<evidence type="ECO:0000256" key="3">
    <source>
        <dbReference type="ARBA" id="ARBA00023125"/>
    </source>
</evidence>
<dbReference type="GO" id="GO:0000160">
    <property type="term" value="P:phosphorelay signal transduction system"/>
    <property type="evidence" value="ECO:0007669"/>
    <property type="project" value="InterPro"/>
</dbReference>
<evidence type="ECO:0000256" key="5">
    <source>
        <dbReference type="PROSITE-ProRule" id="PRU00169"/>
    </source>
</evidence>
<protein>
    <submittedName>
        <fullName evidence="8">LuxR family two component transcriptional regulator</fullName>
    </submittedName>
</protein>
<sequence>MQPIQVVLADDHVVVRNGIKMLLENEKEITVIGEASDGIEALEEVKEKQPDLLIIDIRMPHMNGLEATSKLKNYSSKTRSLILSMHQDEDYILQAVENGADGYLLKDSSREEFLKAIRTVSQGGKYFSGDVSNILVNSLLNKKNPASKAATTEEEHPYDLTKREKQILQLVYEGTGNKEIADSLGKSIRTIETHRFNIMKKLKVNNVVELLKKVDDEPNLKRSLTS</sequence>
<dbReference type="GO" id="GO:0003677">
    <property type="term" value="F:DNA binding"/>
    <property type="evidence" value="ECO:0007669"/>
    <property type="project" value="UniProtKB-KW"/>
</dbReference>
<dbReference type="PANTHER" id="PTHR43214">
    <property type="entry name" value="TWO-COMPONENT RESPONSE REGULATOR"/>
    <property type="match status" value="1"/>
</dbReference>
<proteinExistence type="predicted"/>
<reference evidence="8 9" key="1">
    <citation type="submission" date="2018-06" db="EMBL/GenBank/DDBJ databases">
        <title>Genomic Encyclopedia of Archaeal and Bacterial Type Strains, Phase II (KMG-II): from individual species to whole genera.</title>
        <authorList>
            <person name="Goeker M."/>
        </authorList>
    </citation>
    <scope>NUCLEOTIDE SEQUENCE [LARGE SCALE GENOMIC DNA]</scope>
    <source>
        <strain evidence="8 9">T4</strain>
    </source>
</reference>
<keyword evidence="4" id="KW-0804">Transcription</keyword>
<accession>A0A326RQD4</accession>
<dbReference type="SUPFAM" id="SSF46894">
    <property type="entry name" value="C-terminal effector domain of the bipartite response regulators"/>
    <property type="match status" value="1"/>
</dbReference>
<dbReference type="InterPro" id="IPR000792">
    <property type="entry name" value="Tscrpt_reg_LuxR_C"/>
</dbReference>
<dbReference type="InterPro" id="IPR039420">
    <property type="entry name" value="WalR-like"/>
</dbReference>